<sequence>MRMRPEVDLEPFEEATEAGPFGSDIDSPPLLDADAPMLVLDVAANSDELESARESLERRFRAMALDPSALAVEPAVNVPAVPPERALDEALEWFAMHFGRVHRVLAARQRRVVVPSADAERVYAAFWAEAALLSREPGAVAGAASAPAEGREPAVEPEGTTTALEAADLAPPESLAVVMQQPVDPVASLLVLPGLAEPTAFRNVYRSLTLSLLLLGLADDFTLSGFHPRDTFQVVTAEDGSTSWEMQLRHPLIHIVRKR</sequence>
<comment type="caution">
    <text evidence="2">The sequence shown here is derived from an EMBL/GenBank/DDBJ whole genome shotgun (WGS) entry which is preliminary data.</text>
</comment>
<reference evidence="3" key="1">
    <citation type="journal article" date="2015" name="PLoS Genet.">
        <title>Genome Sequence and Transcriptome Analyses of Chrysochromulina tobin: Metabolic Tools for Enhanced Algal Fitness in the Prominent Order Prymnesiales (Haptophyceae).</title>
        <authorList>
            <person name="Hovde B.T."/>
            <person name="Deodato C.R."/>
            <person name="Hunsperger H.M."/>
            <person name="Ryken S.A."/>
            <person name="Yost W."/>
            <person name="Jha R.K."/>
            <person name="Patterson J."/>
            <person name="Monnat R.J. Jr."/>
            <person name="Barlow S.B."/>
            <person name="Starkenburg S.R."/>
            <person name="Cattolico R.A."/>
        </authorList>
    </citation>
    <scope>NUCLEOTIDE SEQUENCE</scope>
    <source>
        <strain evidence="3">CCMP291</strain>
    </source>
</reference>
<dbReference type="AlphaFoldDB" id="A0A0M0JNV2"/>
<keyword evidence="3" id="KW-1185">Reference proteome</keyword>
<protein>
    <submittedName>
        <fullName evidence="2">Uncharacterized protein</fullName>
    </submittedName>
</protein>
<dbReference type="Proteomes" id="UP000037460">
    <property type="component" value="Unassembled WGS sequence"/>
</dbReference>
<evidence type="ECO:0000256" key="1">
    <source>
        <dbReference type="SAM" id="MobiDB-lite"/>
    </source>
</evidence>
<dbReference type="EMBL" id="JWZX01002592">
    <property type="protein sequence ID" value="KOO28276.1"/>
    <property type="molecule type" value="Genomic_DNA"/>
</dbReference>
<feature type="region of interest" description="Disordered" evidence="1">
    <location>
        <begin position="1"/>
        <end position="26"/>
    </location>
</feature>
<evidence type="ECO:0000313" key="2">
    <source>
        <dbReference type="EMBL" id="KOO28276.1"/>
    </source>
</evidence>
<proteinExistence type="predicted"/>
<evidence type="ECO:0000313" key="3">
    <source>
        <dbReference type="Proteomes" id="UP000037460"/>
    </source>
</evidence>
<gene>
    <name evidence="2" type="ORF">Ctob_008904</name>
</gene>
<name>A0A0M0JNV2_9EUKA</name>
<accession>A0A0M0JNV2</accession>
<organism evidence="2 3">
    <name type="scientific">Chrysochromulina tobinii</name>
    <dbReference type="NCBI Taxonomy" id="1460289"/>
    <lineage>
        <taxon>Eukaryota</taxon>
        <taxon>Haptista</taxon>
        <taxon>Haptophyta</taxon>
        <taxon>Prymnesiophyceae</taxon>
        <taxon>Prymnesiales</taxon>
        <taxon>Chrysochromulinaceae</taxon>
        <taxon>Chrysochromulina</taxon>
    </lineage>
</organism>